<dbReference type="InterPro" id="IPR001282">
    <property type="entry name" value="G6P_DH"/>
</dbReference>
<dbReference type="GO" id="GO:0050661">
    <property type="term" value="F:NADP binding"/>
    <property type="evidence" value="ECO:0007669"/>
    <property type="project" value="InterPro"/>
</dbReference>
<dbReference type="InterPro" id="IPR022674">
    <property type="entry name" value="G6P_DH_NAD-bd"/>
</dbReference>
<evidence type="ECO:0000256" key="3">
    <source>
        <dbReference type="ARBA" id="ARBA00013019"/>
    </source>
</evidence>
<dbReference type="PANTHER" id="PTHR23429">
    <property type="entry name" value="GLUCOSE-6-PHOSPHATE 1-DEHYDROGENASE G6PD"/>
    <property type="match status" value="1"/>
</dbReference>
<feature type="domain" description="Glucose-6-phosphate dehydrogenase C-terminal" evidence="9">
    <location>
        <begin position="234"/>
        <end position="512"/>
    </location>
</feature>
<feature type="domain" description="Glucose-6-phosphate dehydrogenase NAD-binding" evidence="8">
    <location>
        <begin position="108"/>
        <end position="232"/>
    </location>
</feature>
<keyword evidence="5" id="KW-0521">NADP</keyword>
<evidence type="ECO:0000256" key="5">
    <source>
        <dbReference type="ARBA" id="ARBA00022857"/>
    </source>
</evidence>
<dbReference type="EC" id="1.1.1.49" evidence="3"/>
<proteinExistence type="inferred from homology"/>
<evidence type="ECO:0000256" key="6">
    <source>
        <dbReference type="ARBA" id="ARBA00023002"/>
    </source>
</evidence>
<sequence>MPVPVQARVQHECFSICVFGASGDLASKKLYPALCSLHFQGFLPSRVIIIGFGRTKYTEAAFRDRLRKLLLPSDSCPTSPPGFPGSPPGVRAGLQLLRVGSALQTTFKLTPAHVESFVERCTYVMNDKQGSASLQGIFDHIKSHEEANADAKAHNRIFHFAVPYSVWPEVCQWLKEKNDEFPNNGCIRLVLEKPFGRDHQSVLELINTVDKYFKEDQVYRVDRYLGKEILENLLVMRFANRFFAPIWNRDTVNTVQILFKEPWGAEDQNRMQYFDLQGIVRDVIENHLLQVMALIAMDKPASLSVEDIRNEKIKLLRSVKAIRKEDVVIGQYTPGNGHPGYLEDPNILGKPSTTPTFAMMVVYIRNERWDGVPFILKAGKALNEMRSEIRIQLKSVPGDLFQGADLQRPNELVVRMQPTEEMYLKMTIKKPGLGMEIVPTEMEYSDSAKDMQDHSQAPHRAYERLLLNCMHGENRRMVHRDELLASYTVMDPVNKMVDNSAVPLHHYTFGCARAHSFDC</sequence>
<comment type="pathway">
    <text evidence="1">Carbohydrate degradation; pentose phosphate pathway; D-ribulose 5-phosphate from D-glucose 6-phosphate (oxidative stage): step 1/3.</text>
</comment>
<dbReference type="GO" id="GO:0006006">
    <property type="term" value="P:glucose metabolic process"/>
    <property type="evidence" value="ECO:0007669"/>
    <property type="project" value="UniProtKB-KW"/>
</dbReference>
<dbReference type="Proteomes" id="UP001190700">
    <property type="component" value="Unassembled WGS sequence"/>
</dbReference>
<accession>A0AAE0BD50</accession>
<dbReference type="PANTHER" id="PTHR23429:SF0">
    <property type="entry name" value="GLUCOSE-6-PHOSPHATE 1-DEHYDROGENASE"/>
    <property type="match status" value="1"/>
</dbReference>
<dbReference type="GO" id="GO:0004345">
    <property type="term" value="F:glucose-6-phosphate dehydrogenase activity"/>
    <property type="evidence" value="ECO:0007669"/>
    <property type="project" value="UniProtKB-EC"/>
</dbReference>
<gene>
    <name evidence="10" type="ORF">CYMTET_55917</name>
</gene>
<evidence type="ECO:0000256" key="2">
    <source>
        <dbReference type="ARBA" id="ARBA00009975"/>
    </source>
</evidence>
<keyword evidence="11" id="KW-1185">Reference proteome</keyword>
<evidence type="ECO:0000313" key="10">
    <source>
        <dbReference type="EMBL" id="KAK3233805.1"/>
    </source>
</evidence>
<comment type="caution">
    <text evidence="10">The sequence shown here is derived from an EMBL/GenBank/DDBJ whole genome shotgun (WGS) entry which is preliminary data.</text>
</comment>
<keyword evidence="4" id="KW-0313">Glucose metabolism</keyword>
<dbReference type="Gene3D" id="3.40.50.720">
    <property type="entry name" value="NAD(P)-binding Rossmann-like Domain"/>
    <property type="match status" value="2"/>
</dbReference>
<keyword evidence="6" id="KW-0560">Oxidoreductase</keyword>
<dbReference type="Gene3D" id="3.30.360.10">
    <property type="entry name" value="Dihydrodipicolinate Reductase, domain 2"/>
    <property type="match status" value="1"/>
</dbReference>
<evidence type="ECO:0000256" key="4">
    <source>
        <dbReference type="ARBA" id="ARBA00022526"/>
    </source>
</evidence>
<dbReference type="EMBL" id="LGRX02035626">
    <property type="protein sequence ID" value="KAK3233805.1"/>
    <property type="molecule type" value="Genomic_DNA"/>
</dbReference>
<evidence type="ECO:0000256" key="1">
    <source>
        <dbReference type="ARBA" id="ARBA00004937"/>
    </source>
</evidence>
<dbReference type="SUPFAM" id="SSF51735">
    <property type="entry name" value="NAD(P)-binding Rossmann-fold domains"/>
    <property type="match status" value="1"/>
</dbReference>
<dbReference type="Pfam" id="PF02781">
    <property type="entry name" value="G6PD_C"/>
    <property type="match status" value="1"/>
</dbReference>
<dbReference type="SUPFAM" id="SSF55347">
    <property type="entry name" value="Glyceraldehyde-3-phosphate dehydrogenase-like, C-terminal domain"/>
    <property type="match status" value="1"/>
</dbReference>
<dbReference type="PIRSF" id="PIRSF000110">
    <property type="entry name" value="G6PD"/>
    <property type="match status" value="1"/>
</dbReference>
<dbReference type="InterPro" id="IPR036291">
    <property type="entry name" value="NAD(P)-bd_dom_sf"/>
</dbReference>
<dbReference type="HAMAP" id="MF_00966">
    <property type="entry name" value="G6PD"/>
    <property type="match status" value="1"/>
</dbReference>
<dbReference type="AlphaFoldDB" id="A0AAE0BD50"/>
<dbReference type="InterPro" id="IPR022675">
    <property type="entry name" value="G6P_DH_C"/>
</dbReference>
<organism evidence="10 11">
    <name type="scientific">Cymbomonas tetramitiformis</name>
    <dbReference type="NCBI Taxonomy" id="36881"/>
    <lineage>
        <taxon>Eukaryota</taxon>
        <taxon>Viridiplantae</taxon>
        <taxon>Chlorophyta</taxon>
        <taxon>Pyramimonadophyceae</taxon>
        <taxon>Pyramimonadales</taxon>
        <taxon>Pyramimonadaceae</taxon>
        <taxon>Cymbomonas</taxon>
    </lineage>
</organism>
<comment type="similarity">
    <text evidence="2">Belongs to the glucose-6-phosphate dehydrogenase family.</text>
</comment>
<dbReference type="Pfam" id="PF00479">
    <property type="entry name" value="G6PD_N"/>
    <property type="match status" value="2"/>
</dbReference>
<evidence type="ECO:0000259" key="8">
    <source>
        <dbReference type="Pfam" id="PF00479"/>
    </source>
</evidence>
<dbReference type="GO" id="GO:0009051">
    <property type="term" value="P:pentose-phosphate shunt, oxidative branch"/>
    <property type="evidence" value="ECO:0007669"/>
    <property type="project" value="TreeGrafter"/>
</dbReference>
<feature type="domain" description="Glucose-6-phosphate dehydrogenase NAD-binding" evidence="8">
    <location>
        <begin position="18"/>
        <end position="70"/>
    </location>
</feature>
<reference evidence="10 11" key="1">
    <citation type="journal article" date="2015" name="Genome Biol. Evol.">
        <title>Comparative Genomics of a Bacterivorous Green Alga Reveals Evolutionary Causalities and Consequences of Phago-Mixotrophic Mode of Nutrition.</title>
        <authorList>
            <person name="Burns J.A."/>
            <person name="Paasch A."/>
            <person name="Narechania A."/>
            <person name="Kim E."/>
        </authorList>
    </citation>
    <scope>NUCLEOTIDE SEQUENCE [LARGE SCALE GENOMIC DNA]</scope>
    <source>
        <strain evidence="10 11">PLY_AMNH</strain>
    </source>
</reference>
<name>A0AAE0BD50_9CHLO</name>
<evidence type="ECO:0000256" key="7">
    <source>
        <dbReference type="ARBA" id="ARBA00023277"/>
    </source>
</evidence>
<evidence type="ECO:0000313" key="11">
    <source>
        <dbReference type="Proteomes" id="UP001190700"/>
    </source>
</evidence>
<evidence type="ECO:0000259" key="9">
    <source>
        <dbReference type="Pfam" id="PF02781"/>
    </source>
</evidence>
<keyword evidence="7" id="KW-0119">Carbohydrate metabolism</keyword>
<dbReference type="PRINTS" id="PR00079">
    <property type="entry name" value="G6PDHDRGNASE"/>
</dbReference>
<protein>
    <recommendedName>
        <fullName evidence="3">glucose-6-phosphate dehydrogenase (NADP(+))</fullName>
        <ecNumber evidence="3">1.1.1.49</ecNumber>
    </recommendedName>
</protein>